<name>A0A450T6E9_9GAMM</name>
<evidence type="ECO:0000313" key="1">
    <source>
        <dbReference type="EMBL" id="VFJ62375.1"/>
    </source>
</evidence>
<sequence>METLKGLIYAKLRLTNLFRGNSVEIDALVDSGATFLCVTNEITAQLGFDITETSQQVVTFAVAVPIRNRGGAPESFSTMQNR</sequence>
<dbReference type="EMBL" id="CAADFE010000002">
    <property type="protein sequence ID" value="VFJ62375.1"/>
    <property type="molecule type" value="Genomic_DNA"/>
</dbReference>
<accession>A0A450T6E9</accession>
<organism evidence="1">
    <name type="scientific">Candidatus Kentrum sp. FW</name>
    <dbReference type="NCBI Taxonomy" id="2126338"/>
    <lineage>
        <taxon>Bacteria</taxon>
        <taxon>Pseudomonadati</taxon>
        <taxon>Pseudomonadota</taxon>
        <taxon>Gammaproteobacteria</taxon>
        <taxon>Candidatus Kentrum</taxon>
    </lineage>
</organism>
<dbReference type="InterPro" id="IPR021109">
    <property type="entry name" value="Peptidase_aspartic_dom_sf"/>
</dbReference>
<reference evidence="1" key="1">
    <citation type="submission" date="2019-02" db="EMBL/GenBank/DDBJ databases">
        <authorList>
            <person name="Gruber-Vodicka R. H."/>
            <person name="Seah K. B. B."/>
        </authorList>
    </citation>
    <scope>NUCLEOTIDE SEQUENCE</scope>
    <source>
        <strain evidence="1">BECK_BZ131</strain>
    </source>
</reference>
<evidence type="ECO:0008006" key="2">
    <source>
        <dbReference type="Google" id="ProtNLM"/>
    </source>
</evidence>
<proteinExistence type="predicted"/>
<dbReference type="AlphaFoldDB" id="A0A450T6E9"/>
<gene>
    <name evidence="1" type="ORF">BECKFW1821C_GA0114237_100241</name>
</gene>
<protein>
    <recommendedName>
        <fullName evidence="2">Aspartyl protease</fullName>
    </recommendedName>
</protein>
<dbReference type="Gene3D" id="2.40.70.10">
    <property type="entry name" value="Acid Proteases"/>
    <property type="match status" value="1"/>
</dbReference>